<proteinExistence type="predicted"/>
<evidence type="ECO:0000313" key="1">
    <source>
        <dbReference type="EMBL" id="ORX42515.1"/>
    </source>
</evidence>
<keyword evidence="2" id="KW-1185">Reference proteome</keyword>
<name>A0A1X2G286_9FUNG</name>
<dbReference type="AlphaFoldDB" id="A0A1X2G286"/>
<accession>A0A1X2G286</accession>
<evidence type="ECO:0000313" key="2">
    <source>
        <dbReference type="Proteomes" id="UP000242146"/>
    </source>
</evidence>
<dbReference type="EMBL" id="MCGT01000066">
    <property type="protein sequence ID" value="ORX42515.1"/>
    <property type="molecule type" value="Genomic_DNA"/>
</dbReference>
<reference evidence="1 2" key="1">
    <citation type="submission" date="2016-07" db="EMBL/GenBank/DDBJ databases">
        <title>Pervasive Adenine N6-methylation of Active Genes in Fungi.</title>
        <authorList>
            <consortium name="DOE Joint Genome Institute"/>
            <person name="Mondo S.J."/>
            <person name="Dannebaum R.O."/>
            <person name="Kuo R.C."/>
            <person name="Labutti K."/>
            <person name="Haridas S."/>
            <person name="Kuo A."/>
            <person name="Salamov A."/>
            <person name="Ahrendt S.R."/>
            <person name="Lipzen A."/>
            <person name="Sullivan W."/>
            <person name="Andreopoulos W.B."/>
            <person name="Clum A."/>
            <person name="Lindquist E."/>
            <person name="Daum C."/>
            <person name="Ramamoorthy G.K."/>
            <person name="Gryganskyi A."/>
            <person name="Culley D."/>
            <person name="Magnuson J.K."/>
            <person name="James T.Y."/>
            <person name="O'Malley M.A."/>
            <person name="Stajich J.E."/>
            <person name="Spatafora J.W."/>
            <person name="Visel A."/>
            <person name="Grigoriev I.V."/>
        </authorList>
    </citation>
    <scope>NUCLEOTIDE SEQUENCE [LARGE SCALE GENOMIC DNA]</scope>
    <source>
        <strain evidence="1 2">NRRL 3301</strain>
    </source>
</reference>
<organism evidence="1 2">
    <name type="scientific">Hesseltinella vesiculosa</name>
    <dbReference type="NCBI Taxonomy" id="101127"/>
    <lineage>
        <taxon>Eukaryota</taxon>
        <taxon>Fungi</taxon>
        <taxon>Fungi incertae sedis</taxon>
        <taxon>Mucoromycota</taxon>
        <taxon>Mucoromycotina</taxon>
        <taxon>Mucoromycetes</taxon>
        <taxon>Mucorales</taxon>
        <taxon>Cunninghamellaceae</taxon>
        <taxon>Hesseltinella</taxon>
    </lineage>
</organism>
<dbReference type="Proteomes" id="UP000242146">
    <property type="component" value="Unassembled WGS sequence"/>
</dbReference>
<sequence length="131" mass="14112">MIATHYPRIVTSARCCACWCCAEMSLLVLRCGVLSWCCGVSSWCHDVFGVLLSVLRCVDLVSWCFWCIALGVAVCRLGVLVFSVCCSRCVAFGAKPTLLRLCLPACLGWSSVSPAIGDGRAVGIPCKLNSW</sequence>
<gene>
    <name evidence="1" type="ORF">DM01DRAFT_1214839</name>
</gene>
<protein>
    <submittedName>
        <fullName evidence="1">Uncharacterized protein</fullName>
    </submittedName>
</protein>
<comment type="caution">
    <text evidence="1">The sequence shown here is derived from an EMBL/GenBank/DDBJ whole genome shotgun (WGS) entry which is preliminary data.</text>
</comment>